<dbReference type="EMBL" id="FOJW01000004">
    <property type="protein sequence ID" value="SFA94787.1"/>
    <property type="molecule type" value="Genomic_DNA"/>
</dbReference>
<feature type="transmembrane region" description="Helical" evidence="1">
    <location>
        <begin position="135"/>
        <end position="156"/>
    </location>
</feature>
<dbReference type="AlphaFoldDB" id="A0A1I0X298"/>
<name>A0A1I0X298_9BACI</name>
<feature type="transmembrane region" description="Helical" evidence="1">
    <location>
        <begin position="49"/>
        <end position="71"/>
    </location>
</feature>
<feature type="transmembrane region" description="Helical" evidence="1">
    <location>
        <begin position="12"/>
        <end position="29"/>
    </location>
</feature>
<proteinExistence type="predicted"/>
<organism evidence="2 3">
    <name type="scientific">Lentibacillus halodurans</name>
    <dbReference type="NCBI Taxonomy" id="237679"/>
    <lineage>
        <taxon>Bacteria</taxon>
        <taxon>Bacillati</taxon>
        <taxon>Bacillota</taxon>
        <taxon>Bacilli</taxon>
        <taxon>Bacillales</taxon>
        <taxon>Bacillaceae</taxon>
        <taxon>Lentibacillus</taxon>
    </lineage>
</organism>
<sequence>MKREIHMSEKLFVLGLALILLFMLMHDWVSLGSLNDVDAISSEKTTGELIQSILINAGQFLILMTITLIYIGKRYPIWARLWLVIHLASILYGAIASWWLPYFFGASQEMAESYHIMFGNTHAFLPEMNGITPNTIHVIFHFTLLLTLVLAIYIAATKGKIKSKAKLTA</sequence>
<keyword evidence="1" id="KW-0812">Transmembrane</keyword>
<protein>
    <submittedName>
        <fullName evidence="2">Uncharacterized protein</fullName>
    </submittedName>
</protein>
<evidence type="ECO:0000313" key="2">
    <source>
        <dbReference type="EMBL" id="SFA94787.1"/>
    </source>
</evidence>
<evidence type="ECO:0000256" key="1">
    <source>
        <dbReference type="SAM" id="Phobius"/>
    </source>
</evidence>
<reference evidence="2 3" key="1">
    <citation type="submission" date="2016-10" db="EMBL/GenBank/DDBJ databases">
        <authorList>
            <person name="de Groot N.N."/>
        </authorList>
    </citation>
    <scope>NUCLEOTIDE SEQUENCE [LARGE SCALE GENOMIC DNA]</scope>
    <source>
        <strain evidence="2 3">CGMCC 1.3702</strain>
    </source>
</reference>
<dbReference type="Proteomes" id="UP000198642">
    <property type="component" value="Unassembled WGS sequence"/>
</dbReference>
<keyword evidence="3" id="KW-1185">Reference proteome</keyword>
<feature type="transmembrane region" description="Helical" evidence="1">
    <location>
        <begin position="78"/>
        <end position="100"/>
    </location>
</feature>
<accession>A0A1I0X298</accession>
<dbReference type="RefSeq" id="WP_090235210.1">
    <property type="nucleotide sequence ID" value="NZ_FOJW01000004.1"/>
</dbReference>
<keyword evidence="1" id="KW-0472">Membrane</keyword>
<dbReference type="OrthoDB" id="2876726at2"/>
<evidence type="ECO:0000313" key="3">
    <source>
        <dbReference type="Proteomes" id="UP000198642"/>
    </source>
</evidence>
<gene>
    <name evidence="2" type="ORF">SAMN04488072_10485</name>
</gene>
<keyword evidence="1" id="KW-1133">Transmembrane helix</keyword>
<dbReference type="STRING" id="237679.SAMN04488072_10485"/>